<reference evidence="1" key="1">
    <citation type="submission" date="2020-03" db="EMBL/GenBank/DDBJ databases">
        <title>The deep terrestrial virosphere.</title>
        <authorList>
            <person name="Holmfeldt K."/>
            <person name="Nilsson E."/>
            <person name="Simone D."/>
            <person name="Lopez-Fernandez M."/>
            <person name="Wu X."/>
            <person name="de Brujin I."/>
            <person name="Lundin D."/>
            <person name="Andersson A."/>
            <person name="Bertilsson S."/>
            <person name="Dopson M."/>
        </authorList>
    </citation>
    <scope>NUCLEOTIDE SEQUENCE</scope>
    <source>
        <strain evidence="1">MM171A05193</strain>
    </source>
</reference>
<accession>A0A6M3X493</accession>
<protein>
    <submittedName>
        <fullName evidence="1">Uncharacterized protein</fullName>
    </submittedName>
</protein>
<proteinExistence type="predicted"/>
<evidence type="ECO:0000313" key="1">
    <source>
        <dbReference type="EMBL" id="QJH92524.1"/>
    </source>
</evidence>
<organism evidence="1">
    <name type="scientific">viral metagenome</name>
    <dbReference type="NCBI Taxonomy" id="1070528"/>
    <lineage>
        <taxon>unclassified sequences</taxon>
        <taxon>metagenomes</taxon>
        <taxon>organismal metagenomes</taxon>
    </lineage>
</organism>
<dbReference type="EMBL" id="MT143897">
    <property type="protein sequence ID" value="QJH92524.1"/>
    <property type="molecule type" value="Genomic_DNA"/>
</dbReference>
<name>A0A6M3X493_9ZZZZ</name>
<sequence>MVTIERVERVLAEMPECDKLNDRRDEWNALYQFVEWLQEKGIWLAHRITTREFYGEEYEDEPMDTLVPIPRTLENLLYEYFDVDPAELEQERRRLLSTLREAEG</sequence>
<gene>
    <name evidence="1" type="ORF">MM171A05193_0004</name>
</gene>
<dbReference type="AlphaFoldDB" id="A0A6M3X493"/>